<dbReference type="AlphaFoldDB" id="A0AAW1HZ21"/>
<sequence>MLQEEGNEQVYEILRQCEGKQYTFKAKVAESKYNNERELKVQKTIAIEEQDNEANANYTKGNEETTEQNSGAMVKQEETPQKYTVEEAQPTEDKPKEKS</sequence>
<evidence type="ECO:0000313" key="3">
    <source>
        <dbReference type="Proteomes" id="UP001443914"/>
    </source>
</evidence>
<reference evidence="2" key="1">
    <citation type="submission" date="2024-03" db="EMBL/GenBank/DDBJ databases">
        <title>WGS assembly of Saponaria officinalis var. Norfolk2.</title>
        <authorList>
            <person name="Jenkins J."/>
            <person name="Shu S."/>
            <person name="Grimwood J."/>
            <person name="Barry K."/>
            <person name="Goodstein D."/>
            <person name="Schmutz J."/>
            <person name="Leebens-Mack J."/>
            <person name="Osbourn A."/>
        </authorList>
    </citation>
    <scope>NUCLEOTIDE SEQUENCE [LARGE SCALE GENOMIC DNA]</scope>
    <source>
        <strain evidence="2">JIC</strain>
    </source>
</reference>
<evidence type="ECO:0000313" key="2">
    <source>
        <dbReference type="EMBL" id="KAK9682441.1"/>
    </source>
</evidence>
<dbReference type="EMBL" id="JBDFQZ010000010">
    <property type="protein sequence ID" value="KAK9682441.1"/>
    <property type="molecule type" value="Genomic_DNA"/>
</dbReference>
<comment type="caution">
    <text evidence="2">The sequence shown here is derived from an EMBL/GenBank/DDBJ whole genome shotgun (WGS) entry which is preliminary data.</text>
</comment>
<feature type="region of interest" description="Disordered" evidence="1">
    <location>
        <begin position="51"/>
        <end position="99"/>
    </location>
</feature>
<organism evidence="2 3">
    <name type="scientific">Saponaria officinalis</name>
    <name type="common">Common soapwort</name>
    <name type="synonym">Lychnis saponaria</name>
    <dbReference type="NCBI Taxonomy" id="3572"/>
    <lineage>
        <taxon>Eukaryota</taxon>
        <taxon>Viridiplantae</taxon>
        <taxon>Streptophyta</taxon>
        <taxon>Embryophyta</taxon>
        <taxon>Tracheophyta</taxon>
        <taxon>Spermatophyta</taxon>
        <taxon>Magnoliopsida</taxon>
        <taxon>eudicotyledons</taxon>
        <taxon>Gunneridae</taxon>
        <taxon>Pentapetalae</taxon>
        <taxon>Caryophyllales</taxon>
        <taxon>Caryophyllaceae</taxon>
        <taxon>Caryophylleae</taxon>
        <taxon>Saponaria</taxon>
    </lineage>
</organism>
<proteinExistence type="predicted"/>
<protein>
    <submittedName>
        <fullName evidence="2">Uncharacterized protein</fullName>
    </submittedName>
</protein>
<name>A0AAW1HZ21_SAPOF</name>
<keyword evidence="3" id="KW-1185">Reference proteome</keyword>
<evidence type="ECO:0000256" key="1">
    <source>
        <dbReference type="SAM" id="MobiDB-lite"/>
    </source>
</evidence>
<gene>
    <name evidence="2" type="ORF">RND81_10G073900</name>
</gene>
<dbReference type="Proteomes" id="UP001443914">
    <property type="component" value="Unassembled WGS sequence"/>
</dbReference>
<accession>A0AAW1HZ21</accession>